<accession>A0A1V4ADM5</accession>
<protein>
    <submittedName>
        <fullName evidence="2">Uncharacterized protein</fullName>
    </submittedName>
</protein>
<gene>
    <name evidence="2" type="ORF">B1H18_05470</name>
</gene>
<keyword evidence="3" id="KW-1185">Reference proteome</keyword>
<dbReference type="EMBL" id="MVFC01000003">
    <property type="protein sequence ID" value="OON81616.1"/>
    <property type="molecule type" value="Genomic_DNA"/>
</dbReference>
<proteinExistence type="predicted"/>
<name>A0A1V4ADM5_9ACTN</name>
<dbReference type="OrthoDB" id="4244284at2"/>
<evidence type="ECO:0000313" key="2">
    <source>
        <dbReference type="EMBL" id="OON81616.1"/>
    </source>
</evidence>
<comment type="caution">
    <text evidence="2">The sequence shown here is derived from an EMBL/GenBank/DDBJ whole genome shotgun (WGS) entry which is preliminary data.</text>
</comment>
<organism evidence="2 3">
    <name type="scientific">Streptomyces tsukubensis</name>
    <dbReference type="NCBI Taxonomy" id="83656"/>
    <lineage>
        <taxon>Bacteria</taxon>
        <taxon>Bacillati</taxon>
        <taxon>Actinomycetota</taxon>
        <taxon>Actinomycetes</taxon>
        <taxon>Kitasatosporales</taxon>
        <taxon>Streptomycetaceae</taxon>
        <taxon>Streptomyces</taxon>
    </lineage>
</organism>
<evidence type="ECO:0000256" key="1">
    <source>
        <dbReference type="SAM" id="MobiDB-lite"/>
    </source>
</evidence>
<dbReference type="STRING" id="83656.B1H18_05470"/>
<feature type="region of interest" description="Disordered" evidence="1">
    <location>
        <begin position="1"/>
        <end position="23"/>
    </location>
</feature>
<evidence type="ECO:0000313" key="3">
    <source>
        <dbReference type="Proteomes" id="UP000190539"/>
    </source>
</evidence>
<dbReference type="AlphaFoldDB" id="A0A1V4ADM5"/>
<sequence>MYERRSSDSAPPPAPLGTTARLRPPSDVHIGDFVHLDDMFLRVQDMRAAGTAAQRVLIFDGHPPWVMRQSTITYRPIELT</sequence>
<reference evidence="2 3" key="1">
    <citation type="submission" date="2017-02" db="EMBL/GenBank/DDBJ databases">
        <title>Draft Genome Sequence of Streptomyces tsukubaensis F601, a Producer of the immunosuppressant tacrolimus FK506.</title>
        <authorList>
            <person name="Zong G."/>
            <person name="Zhong C."/>
            <person name="Fu J."/>
            <person name="Qin R."/>
            <person name="Cao G."/>
        </authorList>
    </citation>
    <scope>NUCLEOTIDE SEQUENCE [LARGE SCALE GENOMIC DNA]</scope>
    <source>
        <strain evidence="2 3">F601</strain>
    </source>
</reference>
<dbReference type="Proteomes" id="UP000190539">
    <property type="component" value="Unassembled WGS sequence"/>
</dbReference>